<comment type="caution">
    <text evidence="1">The sequence shown here is derived from an EMBL/GenBank/DDBJ whole genome shotgun (WGS) entry which is preliminary data.</text>
</comment>
<reference evidence="1" key="1">
    <citation type="submission" date="2018-11" db="EMBL/GenBank/DDBJ databases">
        <title>The sequence and de novo assembly of Larimichthys crocea genome using PacBio and Hi-C technologies.</title>
        <authorList>
            <person name="Xu P."/>
            <person name="Chen B."/>
            <person name="Zhou Z."/>
            <person name="Ke Q."/>
            <person name="Wu Y."/>
            <person name="Bai H."/>
            <person name="Pu F."/>
        </authorList>
    </citation>
    <scope>NUCLEOTIDE SEQUENCE</scope>
    <source>
        <tissue evidence="1">Muscle</tissue>
    </source>
</reference>
<evidence type="ECO:0000313" key="1">
    <source>
        <dbReference type="EMBL" id="TMS11034.1"/>
    </source>
</evidence>
<proteinExistence type="predicted"/>
<accession>A0ACD3QW13</accession>
<keyword evidence="2" id="KW-1185">Reference proteome</keyword>
<dbReference type="EMBL" id="CM011687">
    <property type="protein sequence ID" value="TMS11034.1"/>
    <property type="molecule type" value="Genomic_DNA"/>
</dbReference>
<evidence type="ECO:0000313" key="2">
    <source>
        <dbReference type="Proteomes" id="UP000793456"/>
    </source>
</evidence>
<dbReference type="Proteomes" id="UP000793456">
    <property type="component" value="Chromosome XIV"/>
</dbReference>
<name>A0ACD3QW13_LARCR</name>
<organism evidence="1 2">
    <name type="scientific">Larimichthys crocea</name>
    <name type="common">Large yellow croaker</name>
    <name type="synonym">Pseudosciaena crocea</name>
    <dbReference type="NCBI Taxonomy" id="215358"/>
    <lineage>
        <taxon>Eukaryota</taxon>
        <taxon>Metazoa</taxon>
        <taxon>Chordata</taxon>
        <taxon>Craniata</taxon>
        <taxon>Vertebrata</taxon>
        <taxon>Euteleostomi</taxon>
        <taxon>Actinopterygii</taxon>
        <taxon>Neopterygii</taxon>
        <taxon>Teleostei</taxon>
        <taxon>Neoteleostei</taxon>
        <taxon>Acanthomorphata</taxon>
        <taxon>Eupercaria</taxon>
        <taxon>Sciaenidae</taxon>
        <taxon>Larimichthys</taxon>
    </lineage>
</organism>
<gene>
    <name evidence="1" type="ORF">E3U43_020027</name>
</gene>
<protein>
    <submittedName>
        <fullName evidence="1">Uncharacterized protein</fullName>
    </submittedName>
</protein>
<sequence>MGTLLLLCALGALFSCPCSAGMAGREFALSFMQNYRQNYDSPRFQLYITAVQANTKVTVQVPPLNFKQEKTLNAGERVTIPLPTNVEMYGSAKSPNTVRIEASADVTVTSFNYKLYTADTSVVYPTTEWGTEYFIFAHFGSPWGTSKEFSVTNGKEGNKVEIFPEGPIRFQGRVYTKGRKMVIDLQPYESVQLQTVYELSGTRVASQYPVRCYHGNRKDVLSLTRGQIIELQNHNTESLSIEADHGIQVLMLFNGVALDWLKFYDPFLMTILPTDRFCSSYSLEALEGFQNHALIVAKTSEMSELQYGCIGVSQMNGYGSVGQCIQPGSLSCSSITCSANEVCEMKGDYPSCVPKQSKPGTCRAMGDPHYHTFDGRRYDFMGTCTYVIAKNCGKDDRLPAFEILAQNEHRGNLRVSYVALVIVKVYGVTITVARSETGRIRIDNSLWSLPVDLNNNKLIMFQSGRSVVIETDFGLTVRYDWEHSLVVTLSGSYAGKTCGLCGNFNGNPKDDFTTPSGTQANGAVAFGSSWKVPGLVKDPLCRDDCVAGCERCEHSLMKMWEGDLFCGLITLVLNGPFSKCHSIIDPQSIPGKLALDAYAEACQLAGIQVQDWRKIAKCPAECPANSHYELCGNACPATCSDPNAPSKCKRPCVQTCTCDEGYVLSGSQCVPAAQCGCTYEGRYVPAGESFWADQNCQRRCKCLAGSRRVECQNKGCGAGQKCQVVEGIRQCQAVSQSTCQATGDPHYVTFDKKRFNFQGTCVYQMVGLCSKNPELEPFDVLVQNNYRGNKVVSYTKLVEIKVYSLSIVITKTHKGLILVNNELVNLPVTLAGGQVSVFKSGLYAVVTTTFGLKVSFNWESAVFVTLPSNYMEAVCGLCGNYNGKPQDDLTPKNGDKPVSPASFGASWRVAEIPGCVDGCKGVCPDCDITQKVKYEKGDFCGLLRDPKGPFRDCHAKVDPEDYFKDCVYDVCLYKGRKDVLCQAITEYTSACQAVGAKRLKCPVHSHYEICATPCPVSCKSLVSPKSCQAFCEESCACDEGYILSGDSCVPFSQCGCLYKDRYYRIGQVFYPNGQCQEECKCKQDGEVECKKFTCGPDEKCKVENGIQKCHPVGKAICHASGDPHYRSFDGRTFDFQGTCTYTLSKSCGLEGTHLVAFSVQVENVQWNQMLNKKVSVTKLVAVEVYGFTLIMRNNMFGVLVCGLCGNYNGNQKDDFQMPSRQVTNNVNKFGQSWKVTIPNVVCENGCEGKNCPDCEPARKAVFSKNTYCGIVTAPKGPFAICHSKLDPKPYFDDCVFDVCASNGDGKVLCDSIAAYAFNCHMAGVDVKNWRTPSFCPMKCPANSHYEVCADACSASCQGLTEIVQCSTSCTEGCECNDGFLFNGNTCVPETDCSCYDNGKTYKPGEVVYEEDCDTKCTCNPAKGLVCEKYSCPDNTKCMVKKGIRACYNTDPCKDAKCRVKEKCRVEKGEAVCVPEYTGKCWAWGDPHYHTFDGYNFDFQGTCKYVISKTCGDLDGLVPFSVTERNDNRGNTAVSYVREVDVSVYGYTITIRKNQVGRVTVDGQMLNLPVRLGENEVSVFQRGHTAVVETNFGLIVSY</sequence>